<dbReference type="InterPro" id="IPR037066">
    <property type="entry name" value="Plug_dom_sf"/>
</dbReference>
<proteinExistence type="inferred from homology"/>
<evidence type="ECO:0000313" key="5">
    <source>
        <dbReference type="Proteomes" id="UP000475249"/>
    </source>
</evidence>
<dbReference type="CDD" id="cd07341">
    <property type="entry name" value="M56_BlaR1_MecR1_like"/>
    <property type="match status" value="1"/>
</dbReference>
<reference evidence="4 5" key="1">
    <citation type="submission" date="2020-01" db="EMBL/GenBank/DDBJ databases">
        <title>Bacteria diversity of Porities sp.</title>
        <authorList>
            <person name="Wang G."/>
        </authorList>
    </citation>
    <scope>NUCLEOTIDE SEQUENCE [LARGE SCALE GENOMIC DNA]</scope>
    <source>
        <strain evidence="4 5">R33</strain>
    </source>
</reference>
<evidence type="ECO:0000313" key="4">
    <source>
        <dbReference type="EMBL" id="NAS11157.1"/>
    </source>
</evidence>
<evidence type="ECO:0000259" key="3">
    <source>
        <dbReference type="Pfam" id="PF05569"/>
    </source>
</evidence>
<organism evidence="4 5">
    <name type="scientific">Poritiphilus flavus</name>
    <dbReference type="NCBI Taxonomy" id="2697053"/>
    <lineage>
        <taxon>Bacteria</taxon>
        <taxon>Pseudomonadati</taxon>
        <taxon>Bacteroidota</taxon>
        <taxon>Flavobacteriia</taxon>
        <taxon>Flavobacteriales</taxon>
        <taxon>Flavobacteriaceae</taxon>
        <taxon>Poritiphilus</taxon>
    </lineage>
</organism>
<feature type="transmembrane region" description="Helical" evidence="2">
    <location>
        <begin position="38"/>
        <end position="58"/>
    </location>
</feature>
<keyword evidence="5" id="KW-1185">Reference proteome</keyword>
<comment type="caution">
    <text evidence="4">The sequence shown here is derived from an EMBL/GenBank/DDBJ whole genome shotgun (WGS) entry which is preliminary data.</text>
</comment>
<feature type="domain" description="Peptidase M56" evidence="3">
    <location>
        <begin position="150"/>
        <end position="253"/>
    </location>
</feature>
<dbReference type="InterPro" id="IPR008756">
    <property type="entry name" value="Peptidase_M56"/>
</dbReference>
<evidence type="ECO:0000256" key="1">
    <source>
        <dbReference type="PROSITE-ProRule" id="PRU01360"/>
    </source>
</evidence>
<dbReference type="AlphaFoldDB" id="A0A6L9E8Q2"/>
<comment type="similarity">
    <text evidence="1">Belongs to the TonB-dependent receptor family.</text>
</comment>
<keyword evidence="1" id="KW-0998">Cell outer membrane</keyword>
<evidence type="ECO:0000256" key="2">
    <source>
        <dbReference type="SAM" id="Phobius"/>
    </source>
</evidence>
<dbReference type="SUPFAM" id="SSF56935">
    <property type="entry name" value="Porins"/>
    <property type="match status" value="1"/>
</dbReference>
<keyword evidence="1 2" id="KW-0472">Membrane</keyword>
<dbReference type="PANTHER" id="PTHR34978:SF3">
    <property type="entry name" value="SLR0241 PROTEIN"/>
    <property type="match status" value="1"/>
</dbReference>
<gene>
    <name evidence="4" type="ORF">GTQ38_04045</name>
</gene>
<dbReference type="InterPro" id="IPR052173">
    <property type="entry name" value="Beta-lactam_resp_regulator"/>
</dbReference>
<accession>A0A6L9E8Q2</accession>
<keyword evidence="2" id="KW-1133">Transmembrane helix</keyword>
<dbReference type="PROSITE" id="PS52016">
    <property type="entry name" value="TONB_DEPENDENT_REC_3"/>
    <property type="match status" value="1"/>
</dbReference>
<dbReference type="Gene3D" id="2.170.130.10">
    <property type="entry name" value="TonB-dependent receptor, plug domain"/>
    <property type="match status" value="1"/>
</dbReference>
<name>A0A6L9E8Q2_9FLAO</name>
<protein>
    <submittedName>
        <fullName evidence="4">M56 family peptidase</fullName>
    </submittedName>
</protein>
<dbReference type="InterPro" id="IPR039426">
    <property type="entry name" value="TonB-dep_rcpt-like"/>
</dbReference>
<feature type="transmembrane region" description="Helical" evidence="2">
    <location>
        <begin position="6"/>
        <end position="26"/>
    </location>
</feature>
<keyword evidence="1" id="KW-0813">Transport</keyword>
<keyword evidence="1" id="KW-1134">Transmembrane beta strand</keyword>
<dbReference type="Pfam" id="PF05569">
    <property type="entry name" value="Peptidase_M56"/>
    <property type="match status" value="1"/>
</dbReference>
<dbReference type="Proteomes" id="UP000475249">
    <property type="component" value="Unassembled WGS sequence"/>
</dbReference>
<comment type="subcellular location">
    <subcellularLocation>
        <location evidence="1">Cell outer membrane</location>
        <topology evidence="1">Multi-pass membrane protein</topology>
    </subcellularLocation>
</comment>
<feature type="transmembrane region" description="Helical" evidence="2">
    <location>
        <begin position="263"/>
        <end position="280"/>
    </location>
</feature>
<dbReference type="GO" id="GO:0009279">
    <property type="term" value="C:cell outer membrane"/>
    <property type="evidence" value="ECO:0007669"/>
    <property type="project" value="UniProtKB-SubCell"/>
</dbReference>
<sequence length="556" mass="63390">MEAFFIYFLKSSFILLLFYGIYQLLLRNETFFSLNRHFLVAGILFSILFPLITLVRYVEVAPLPVTVTEDSFSQGIAIEESAAFNWWLPLALIYLSGVLILLIRLGVQLFSLRRILGINPKRREGKYVFVETEQTLAPFSFFNYIVYNPSSYKATELQAILRHEKVHCKQVHTVDVLLANLLTVVFWLNPVSWLYRKTIQQNLEFLADASAIKEESSVKAYQYTMLKVSGNPFCTAITNHFFNSLIKKRIVMLQRSRSSKTRVLRAMLVLPALAIFLFSFNTAEIYVPDGQLQQPFAMTLTGQKIIEITIDKKTSENELQKMKKDLAKKGVDFSYDVIRNNDREITNISIHMGGIEKEGKQFSASSKYDNDGEPIDPITIYYDPENQVFSMGGEPSHPEMLHQRGGQSVWVHSGKHDGKVIEILEEDGEERILIDGEEVSREEYEKLKEDGEFHNSKIKVERIGRNSSSNVMILRDSDDEHDVEVISSDGPNFFFSDHTGGNPPLYILDGEEVDEKTFKSLSPDDIESIDVSKGEGALKKYGERAKYGVVEITTKS</sequence>
<dbReference type="EMBL" id="WXYO01000002">
    <property type="protein sequence ID" value="NAS11157.1"/>
    <property type="molecule type" value="Genomic_DNA"/>
</dbReference>
<keyword evidence="1 2" id="KW-0812">Transmembrane</keyword>
<feature type="transmembrane region" description="Helical" evidence="2">
    <location>
        <begin position="86"/>
        <end position="107"/>
    </location>
</feature>
<dbReference type="RefSeq" id="WP_161434203.1">
    <property type="nucleotide sequence ID" value="NZ_WXYO01000002.1"/>
</dbReference>
<dbReference type="PANTHER" id="PTHR34978">
    <property type="entry name" value="POSSIBLE SENSOR-TRANSDUCER PROTEIN BLAR"/>
    <property type="match status" value="1"/>
</dbReference>